<dbReference type="GO" id="GO:0030686">
    <property type="term" value="C:90S preribosome"/>
    <property type="evidence" value="ECO:0007669"/>
    <property type="project" value="TreeGrafter"/>
</dbReference>
<feature type="compositionally biased region" description="Basic and acidic residues" evidence="1">
    <location>
        <begin position="32"/>
        <end position="43"/>
    </location>
</feature>
<evidence type="ECO:0000313" key="2">
    <source>
        <dbReference type="EMBL" id="KAK0315104.1"/>
    </source>
</evidence>
<dbReference type="Pfam" id="PF14617">
    <property type="entry name" value="CMS1"/>
    <property type="match status" value="1"/>
</dbReference>
<protein>
    <submittedName>
        <fullName evidence="2">Protein cms1</fullName>
    </submittedName>
</protein>
<dbReference type="InterPro" id="IPR027417">
    <property type="entry name" value="P-loop_NTPase"/>
</dbReference>
<dbReference type="Proteomes" id="UP001168146">
    <property type="component" value="Unassembled WGS sequence"/>
</dbReference>
<reference evidence="2" key="2">
    <citation type="submission" date="2021-12" db="EMBL/GenBank/DDBJ databases">
        <title>Black yeast isolated from Biological Soil Crust.</title>
        <authorList>
            <person name="Kurbessoian T."/>
        </authorList>
    </citation>
    <scope>NUCLEOTIDE SEQUENCE</scope>
    <source>
        <strain evidence="2">CCFEE 5208</strain>
    </source>
</reference>
<feature type="region of interest" description="Disordered" evidence="1">
    <location>
        <begin position="1"/>
        <end position="58"/>
    </location>
</feature>
<name>A0A4U0V290_9PEZI</name>
<evidence type="ECO:0000313" key="6">
    <source>
        <dbReference type="Proteomes" id="UP001175353"/>
    </source>
</evidence>
<dbReference type="STRING" id="329885.A0A4U0V290"/>
<dbReference type="AlphaFoldDB" id="A0A4U0V290"/>
<dbReference type="PANTHER" id="PTHR24030">
    <property type="entry name" value="PROTEIN CMSS1"/>
    <property type="match status" value="1"/>
</dbReference>
<comment type="caution">
    <text evidence="4">The sequence shown here is derived from an EMBL/GenBank/DDBJ whole genome shotgun (WGS) entry which is preliminary data.</text>
</comment>
<dbReference type="OrthoDB" id="1929311at2759"/>
<proteinExistence type="predicted"/>
<dbReference type="GO" id="GO:0005634">
    <property type="term" value="C:nucleus"/>
    <property type="evidence" value="ECO:0007669"/>
    <property type="project" value="TreeGrafter"/>
</dbReference>
<dbReference type="InterPro" id="IPR032704">
    <property type="entry name" value="Cms1"/>
</dbReference>
<feature type="compositionally biased region" description="Basic residues" evidence="1">
    <location>
        <begin position="44"/>
        <end position="54"/>
    </location>
</feature>
<reference evidence="3" key="3">
    <citation type="submission" date="2023-06" db="EMBL/GenBank/DDBJ databases">
        <title>Black Yeasts Isolated from many extreme environments.</title>
        <authorList>
            <person name="Coleine C."/>
            <person name="Stajich J.E."/>
            <person name="Selbmann L."/>
        </authorList>
    </citation>
    <scope>NUCLEOTIDE SEQUENCE</scope>
    <source>
        <strain evidence="3">CCFEE 5200</strain>
    </source>
</reference>
<dbReference type="EMBL" id="NAJP01000023">
    <property type="protein sequence ID" value="TKA42332.1"/>
    <property type="molecule type" value="Genomic_DNA"/>
</dbReference>
<sequence length="281" mass="31374">MSDSDDGHTGVPLVEGFSNGHAPDSQASAKRKREDDSKTESKRAAKRKKTKKRPKDVEDDALDTELGINHAIAHMDSRLLADHMAQRSKRFQPEMSLVEAEDLHIPERAITDTTSWEKTRSTENLPGFMEQFAGSRRNKKGQKLLHAPEQRGSPHTLVVASAGLRAADLTRALSKFSTKHSAVAKLFAKHIKLKEAVETVTKTRMGIGVGTPQRLIDLLDDGALSTIHLERIVIDTSHIDQKKRGILDMKESQLPLVKLLSREGFKERYVLSEGKIELLFF</sequence>
<dbReference type="Gene3D" id="3.40.50.300">
    <property type="entry name" value="P-loop containing nucleotide triphosphate hydrolases"/>
    <property type="match status" value="1"/>
</dbReference>
<gene>
    <name evidence="3" type="primary">cms1_1</name>
    <name evidence="2" type="synonym">cms1_2</name>
    <name evidence="4" type="ORF">B0A54_06781</name>
    <name evidence="2" type="ORF">LTR82_012662</name>
    <name evidence="3" type="ORF">LTR91_003953</name>
</gene>
<evidence type="ECO:0000313" key="5">
    <source>
        <dbReference type="Proteomes" id="UP000310066"/>
    </source>
</evidence>
<accession>A0A4U0V290</accession>
<reference evidence="4 5" key="1">
    <citation type="submission" date="2017-03" db="EMBL/GenBank/DDBJ databases">
        <title>Genomes of endolithic fungi from Antarctica.</title>
        <authorList>
            <person name="Coleine C."/>
            <person name="Masonjones S."/>
            <person name="Stajich J.E."/>
        </authorList>
    </citation>
    <scope>NUCLEOTIDE SEQUENCE [LARGE SCALE GENOMIC DNA]</scope>
    <source>
        <strain evidence="4 5">CCFEE 5311</strain>
    </source>
</reference>
<dbReference type="PANTHER" id="PTHR24030:SF0">
    <property type="entry name" value="PROTEIN CMSS1"/>
    <property type="match status" value="1"/>
</dbReference>
<dbReference type="Proteomes" id="UP000310066">
    <property type="component" value="Unassembled WGS sequence"/>
</dbReference>
<dbReference type="EMBL" id="JASUXU010000052">
    <property type="protein sequence ID" value="KAK0315104.1"/>
    <property type="molecule type" value="Genomic_DNA"/>
</dbReference>
<organism evidence="4 5">
    <name type="scientific">Friedmanniomyces endolithicus</name>
    <dbReference type="NCBI Taxonomy" id="329885"/>
    <lineage>
        <taxon>Eukaryota</taxon>
        <taxon>Fungi</taxon>
        <taxon>Dikarya</taxon>
        <taxon>Ascomycota</taxon>
        <taxon>Pezizomycotina</taxon>
        <taxon>Dothideomycetes</taxon>
        <taxon>Dothideomycetidae</taxon>
        <taxon>Mycosphaerellales</taxon>
        <taxon>Teratosphaeriaceae</taxon>
        <taxon>Friedmanniomyces</taxon>
    </lineage>
</organism>
<evidence type="ECO:0000256" key="1">
    <source>
        <dbReference type="SAM" id="MobiDB-lite"/>
    </source>
</evidence>
<dbReference type="Proteomes" id="UP001175353">
    <property type="component" value="Unassembled WGS sequence"/>
</dbReference>
<keyword evidence="6" id="KW-1185">Reference proteome</keyword>
<dbReference type="SUPFAM" id="SSF52540">
    <property type="entry name" value="P-loop containing nucleoside triphosphate hydrolases"/>
    <property type="match status" value="1"/>
</dbReference>
<dbReference type="EMBL" id="JAUJLE010000022">
    <property type="protein sequence ID" value="KAK1005532.1"/>
    <property type="molecule type" value="Genomic_DNA"/>
</dbReference>
<evidence type="ECO:0000313" key="3">
    <source>
        <dbReference type="EMBL" id="KAK1005532.1"/>
    </source>
</evidence>
<evidence type="ECO:0000313" key="4">
    <source>
        <dbReference type="EMBL" id="TKA42332.1"/>
    </source>
</evidence>